<dbReference type="Pfam" id="PF00849">
    <property type="entry name" value="PseudoU_synth_2"/>
    <property type="match status" value="1"/>
</dbReference>
<evidence type="ECO:0000256" key="2">
    <source>
        <dbReference type="ARBA" id="ARBA00023235"/>
    </source>
</evidence>
<dbReference type="EC" id="4.2.1.70" evidence="5"/>
<dbReference type="InterPro" id="IPR006145">
    <property type="entry name" value="PsdUridine_synth_RsuA/RluA"/>
</dbReference>
<evidence type="ECO:0000259" key="4">
    <source>
        <dbReference type="Pfam" id="PF00849"/>
    </source>
</evidence>
<dbReference type="GO" id="GO:0009982">
    <property type="term" value="F:pseudouridine synthase activity"/>
    <property type="evidence" value="ECO:0007669"/>
    <property type="project" value="InterPro"/>
</dbReference>
<evidence type="ECO:0000256" key="1">
    <source>
        <dbReference type="ARBA" id="ARBA00010876"/>
    </source>
</evidence>
<dbReference type="GO" id="GO:0004730">
    <property type="term" value="F:pseudouridylate synthase activity"/>
    <property type="evidence" value="ECO:0007669"/>
    <property type="project" value="UniProtKB-EC"/>
</dbReference>
<dbReference type="InterPro" id="IPR020103">
    <property type="entry name" value="PsdUridine_synth_cat_dom_sf"/>
</dbReference>
<sequence>MAGIKHVKVDHDESGMRFDRWFKAHYPYVAFGDLQKLLRSGQIRLDGKRVKSGDRVNLDQVIRIPPLDFLSNNKNTSQSLSKLCESTDKDELLNRMLLYEDREVYVFNKLAGLAVQGGSGISLHMDYLLEAWRNAKGEKPRLVHRLDRETSGIFVVARTRNAAQSFSEAFRNRNTEKTYWLLVKGVPKKYEGRISSWLIKKEGIGSDYVKVAMHGEKGAGHAVSYFKVIQTVAKKFCWLEMKPYTGRTHQLRVHALHIGHPIIGDTKYFINDPNWHLPENIPKQLHLHARYIDIPHPSGGRLQVTAPLPSHMVQTWNLLGFDYHENV</sequence>
<reference evidence="5 6" key="1">
    <citation type="journal article" date="2012" name="Stand. Genomic Sci.">
        <title>Complete genome sequence of Liberibacter crescens BT-1.</title>
        <authorList>
            <person name="Leonard M.T."/>
            <person name="Fagen J.R."/>
            <person name="Davis-Richardson A.G."/>
            <person name="Davis M.J."/>
            <person name="Triplett E.W."/>
        </authorList>
    </citation>
    <scope>NUCLEOTIDE SEQUENCE [LARGE SCALE GENOMIC DNA]</scope>
    <source>
        <strain evidence="5 6">BT-1</strain>
    </source>
</reference>
<dbReference type="STRING" id="1215343.B488_11680"/>
<evidence type="ECO:0000256" key="3">
    <source>
        <dbReference type="PROSITE-ProRule" id="PRU00182"/>
    </source>
</evidence>
<keyword evidence="3" id="KW-0694">RNA-binding</keyword>
<dbReference type="EMBL" id="CP003789">
    <property type="protein sequence ID" value="AGA65160.1"/>
    <property type="molecule type" value="Genomic_DNA"/>
</dbReference>
<dbReference type="Gene3D" id="3.10.290.10">
    <property type="entry name" value="RNA-binding S4 domain"/>
    <property type="match status" value="1"/>
</dbReference>
<dbReference type="Gene3D" id="3.30.2350.10">
    <property type="entry name" value="Pseudouridine synthase"/>
    <property type="match status" value="1"/>
</dbReference>
<accession>L0EWD8</accession>
<dbReference type="SUPFAM" id="SSF55120">
    <property type="entry name" value="Pseudouridine synthase"/>
    <property type="match status" value="1"/>
</dbReference>
<dbReference type="AlphaFoldDB" id="L0EWD8"/>
<feature type="domain" description="Pseudouridine synthase RsuA/RluA-like" evidence="4">
    <location>
        <begin position="104"/>
        <end position="256"/>
    </location>
</feature>
<dbReference type="eggNOG" id="COG0564">
    <property type="taxonomic scope" value="Bacteria"/>
</dbReference>
<dbReference type="KEGG" id="lcc:B488_11680"/>
<evidence type="ECO:0000313" key="6">
    <source>
        <dbReference type="Proteomes" id="UP000010799"/>
    </source>
</evidence>
<comment type="similarity">
    <text evidence="1">Belongs to the pseudouridine synthase RluA family.</text>
</comment>
<dbReference type="PANTHER" id="PTHR21600:SF44">
    <property type="entry name" value="RIBOSOMAL LARGE SUBUNIT PSEUDOURIDINE SYNTHASE D"/>
    <property type="match status" value="1"/>
</dbReference>
<dbReference type="GO" id="GO:0000455">
    <property type="term" value="P:enzyme-directed rRNA pseudouridine synthesis"/>
    <property type="evidence" value="ECO:0007669"/>
    <property type="project" value="TreeGrafter"/>
</dbReference>
<dbReference type="PROSITE" id="PS50889">
    <property type="entry name" value="S4"/>
    <property type="match status" value="1"/>
</dbReference>
<keyword evidence="2" id="KW-0413">Isomerase</keyword>
<keyword evidence="5" id="KW-0456">Lyase</keyword>
<dbReference type="SUPFAM" id="SSF55174">
    <property type="entry name" value="Alpha-L RNA-binding motif"/>
    <property type="match status" value="1"/>
</dbReference>
<dbReference type="PROSITE" id="PS01129">
    <property type="entry name" value="PSI_RLU"/>
    <property type="match status" value="1"/>
</dbReference>
<name>L0EWD8_LIBCB</name>
<gene>
    <name evidence="5" type="ordered locus">B488_11680</name>
</gene>
<proteinExistence type="inferred from homology"/>
<dbReference type="InterPro" id="IPR050188">
    <property type="entry name" value="RluA_PseudoU_synthase"/>
</dbReference>
<evidence type="ECO:0000313" key="5">
    <source>
        <dbReference type="EMBL" id="AGA65160.1"/>
    </source>
</evidence>
<dbReference type="Proteomes" id="UP000010799">
    <property type="component" value="Chromosome"/>
</dbReference>
<dbReference type="PANTHER" id="PTHR21600">
    <property type="entry name" value="MITOCHONDRIAL RNA PSEUDOURIDINE SYNTHASE"/>
    <property type="match status" value="1"/>
</dbReference>
<organism evidence="5 6">
    <name type="scientific">Liberibacter crescens (strain BT-1)</name>
    <dbReference type="NCBI Taxonomy" id="1215343"/>
    <lineage>
        <taxon>Bacteria</taxon>
        <taxon>Pseudomonadati</taxon>
        <taxon>Pseudomonadota</taxon>
        <taxon>Alphaproteobacteria</taxon>
        <taxon>Hyphomicrobiales</taxon>
        <taxon>Rhizobiaceae</taxon>
        <taxon>Liberibacter</taxon>
    </lineage>
</organism>
<dbReference type="PATRIC" id="fig|1215343.11.peg.1204"/>
<dbReference type="InterPro" id="IPR006224">
    <property type="entry name" value="PsdUridine_synth_RluA-like_CS"/>
</dbReference>
<dbReference type="CDD" id="cd02869">
    <property type="entry name" value="PseudoU_synth_RluA_like"/>
    <property type="match status" value="1"/>
</dbReference>
<dbReference type="GO" id="GO:0003723">
    <property type="term" value="F:RNA binding"/>
    <property type="evidence" value="ECO:0007669"/>
    <property type="project" value="UniProtKB-KW"/>
</dbReference>
<dbReference type="RefSeq" id="WP_015273585.1">
    <property type="nucleotide sequence ID" value="NC_019907.1"/>
</dbReference>
<dbReference type="InterPro" id="IPR036986">
    <property type="entry name" value="S4_RNA-bd_sf"/>
</dbReference>
<dbReference type="HOGENOM" id="CLU_016902_1_2_5"/>
<dbReference type="GO" id="GO:0140098">
    <property type="term" value="F:catalytic activity, acting on RNA"/>
    <property type="evidence" value="ECO:0007669"/>
    <property type="project" value="UniProtKB-ARBA"/>
</dbReference>
<keyword evidence="6" id="KW-1185">Reference proteome</keyword>
<protein>
    <submittedName>
        <fullName evidence="5">Ribosomal large subunit pseudouridine synthase C</fullName>
        <ecNumber evidence="5">4.2.1.70</ecNumber>
    </submittedName>
</protein>